<organism evidence="1 2">
    <name type="scientific">Peronospora matthiolae</name>
    <dbReference type="NCBI Taxonomy" id="2874970"/>
    <lineage>
        <taxon>Eukaryota</taxon>
        <taxon>Sar</taxon>
        <taxon>Stramenopiles</taxon>
        <taxon>Oomycota</taxon>
        <taxon>Peronosporomycetes</taxon>
        <taxon>Peronosporales</taxon>
        <taxon>Peronosporaceae</taxon>
        <taxon>Peronospora</taxon>
    </lineage>
</organism>
<evidence type="ECO:0000313" key="1">
    <source>
        <dbReference type="EMBL" id="CAK7927666.1"/>
    </source>
</evidence>
<dbReference type="AlphaFoldDB" id="A0AAV1TZ28"/>
<gene>
    <name evidence="1" type="ORF">PM001_LOCUS12816</name>
</gene>
<sequence length="172" mass="19503">MTEDADANTTALPRTISGSLVDHVMDRHLIPWALYDLSGARAPDSLETMQDYFQRFRGLRGKSLDGISYESLQRSWCAFIRRWNRMLEDGRNFQQWLANREDIHADHSIGVLREKICENAWNVDRLCYVPCTNLVIPVTRCLVQLAKLGNDTSLSIHSASMNSSGSDDTRAA</sequence>
<reference evidence="1" key="1">
    <citation type="submission" date="2024-01" db="EMBL/GenBank/DDBJ databases">
        <authorList>
            <person name="Webb A."/>
        </authorList>
    </citation>
    <scope>NUCLEOTIDE SEQUENCE</scope>
    <source>
        <strain evidence="1">Pm1</strain>
    </source>
</reference>
<proteinExistence type="predicted"/>
<protein>
    <submittedName>
        <fullName evidence="1">Uncharacterized protein</fullName>
    </submittedName>
</protein>
<dbReference type="Proteomes" id="UP001162060">
    <property type="component" value="Unassembled WGS sequence"/>
</dbReference>
<comment type="caution">
    <text evidence="1">The sequence shown here is derived from an EMBL/GenBank/DDBJ whole genome shotgun (WGS) entry which is preliminary data.</text>
</comment>
<accession>A0AAV1TZ28</accession>
<evidence type="ECO:0000313" key="2">
    <source>
        <dbReference type="Proteomes" id="UP001162060"/>
    </source>
</evidence>
<name>A0AAV1TZ28_9STRA</name>
<dbReference type="EMBL" id="CAKLBY020000114">
    <property type="protein sequence ID" value="CAK7927666.1"/>
    <property type="molecule type" value="Genomic_DNA"/>
</dbReference>